<organism evidence="6 7">
    <name type="scientific">Megasphaera vaginalis</name>
    <name type="common">ex Srinivasan et al. 2021</name>
    <dbReference type="NCBI Taxonomy" id="1111454"/>
    <lineage>
        <taxon>Bacteria</taxon>
        <taxon>Bacillati</taxon>
        <taxon>Bacillota</taxon>
        <taxon>Negativicutes</taxon>
        <taxon>Veillonellales</taxon>
        <taxon>Veillonellaceae</taxon>
        <taxon>Megasphaera</taxon>
    </lineage>
</organism>
<dbReference type="Pfam" id="PF01758">
    <property type="entry name" value="SBF"/>
    <property type="match status" value="1"/>
</dbReference>
<sequence length="318" mass="33935">MSSFEKFVKFITKYVTLWVIIAAVLAYLNPAPFKPFGGMISFLLGIIMLSMGLSMTPNDFKLVFTRPKDVIIGVVTLYVCMPLVGLAISKLLGLSPMLAVGMVLLGCTPTGTSSNVMTFLAKGDKALSVTITSLSTMLAPVIMPSLLLFYVGKYMSIDAVGLFLSIIKIVIVPIVLGIMINKVFSKQMPVISKGVPLVTVAAIVTIIMICVSLNVERLQTVAGVAALSLVLYTAVGLSIGFIISKLLRMPIAKRKALTFDVGVQNTALAVTLGITYFDPMSAIPGAIGVVWTTVFCSFIASLWGNKTPNQDQPAPELS</sequence>
<comment type="caution">
    <text evidence="6">The sequence shown here is derived from an EMBL/GenBank/DDBJ whole genome shotgun (WGS) entry which is preliminary data.</text>
</comment>
<feature type="transmembrane region" description="Helical" evidence="5">
    <location>
        <begin position="221"/>
        <end position="244"/>
    </location>
</feature>
<name>U7UGU2_9FIRM</name>
<dbReference type="PANTHER" id="PTHR10361">
    <property type="entry name" value="SODIUM-BILE ACID COTRANSPORTER"/>
    <property type="match status" value="1"/>
</dbReference>
<keyword evidence="2 5" id="KW-0812">Transmembrane</keyword>
<dbReference type="AlphaFoldDB" id="U7UGU2"/>
<evidence type="ECO:0000256" key="1">
    <source>
        <dbReference type="ARBA" id="ARBA00004141"/>
    </source>
</evidence>
<protein>
    <submittedName>
        <fullName evidence="6">Sodium Bile acid symporter family protein</fullName>
    </submittedName>
</protein>
<dbReference type="RefSeq" id="WP_023053931.1">
    <property type="nucleotide sequence ID" value="NZ_AWXA01000041.1"/>
</dbReference>
<evidence type="ECO:0000256" key="3">
    <source>
        <dbReference type="ARBA" id="ARBA00022989"/>
    </source>
</evidence>
<dbReference type="EMBL" id="AWXA01000041">
    <property type="protein sequence ID" value="ERT58632.1"/>
    <property type="molecule type" value="Genomic_DNA"/>
</dbReference>
<feature type="transmembrane region" description="Helical" evidence="5">
    <location>
        <begin position="7"/>
        <end position="28"/>
    </location>
</feature>
<dbReference type="InterPro" id="IPR038770">
    <property type="entry name" value="Na+/solute_symporter_sf"/>
</dbReference>
<feature type="transmembrane region" description="Helical" evidence="5">
    <location>
        <begin position="283"/>
        <end position="303"/>
    </location>
</feature>
<keyword evidence="3 5" id="KW-1133">Transmembrane helix</keyword>
<dbReference type="Gene3D" id="1.20.1530.20">
    <property type="match status" value="1"/>
</dbReference>
<feature type="transmembrane region" description="Helical" evidence="5">
    <location>
        <begin position="40"/>
        <end position="58"/>
    </location>
</feature>
<evidence type="ECO:0000256" key="2">
    <source>
        <dbReference type="ARBA" id="ARBA00022692"/>
    </source>
</evidence>
<dbReference type="PATRIC" id="fig|1111454.3.peg.1526"/>
<dbReference type="InterPro" id="IPR002657">
    <property type="entry name" value="BilAc:Na_symport/Acr3"/>
</dbReference>
<comment type="subcellular location">
    <subcellularLocation>
        <location evidence="1">Membrane</location>
        <topology evidence="1">Multi-pass membrane protein</topology>
    </subcellularLocation>
</comment>
<dbReference type="Proteomes" id="UP000017090">
    <property type="component" value="Unassembled WGS sequence"/>
</dbReference>
<gene>
    <name evidence="6" type="ORF">HMPREF1250_1858</name>
</gene>
<accession>U7UGU2</accession>
<dbReference type="STRING" id="1111454.HMPREF1250_1858"/>
<dbReference type="OrthoDB" id="9806785at2"/>
<feature type="transmembrane region" description="Helical" evidence="5">
    <location>
        <begin position="127"/>
        <end position="150"/>
    </location>
</feature>
<evidence type="ECO:0000313" key="6">
    <source>
        <dbReference type="EMBL" id="ERT58632.1"/>
    </source>
</evidence>
<feature type="transmembrane region" description="Helical" evidence="5">
    <location>
        <begin position="162"/>
        <end position="183"/>
    </location>
</feature>
<dbReference type="eggNOG" id="COG0385">
    <property type="taxonomic scope" value="Bacteria"/>
</dbReference>
<dbReference type="GO" id="GO:0016020">
    <property type="term" value="C:membrane"/>
    <property type="evidence" value="ECO:0007669"/>
    <property type="project" value="UniProtKB-SubCell"/>
</dbReference>
<dbReference type="InterPro" id="IPR004710">
    <property type="entry name" value="Bilac:Na_transpt"/>
</dbReference>
<evidence type="ECO:0000313" key="7">
    <source>
        <dbReference type="Proteomes" id="UP000017090"/>
    </source>
</evidence>
<feature type="transmembrane region" description="Helical" evidence="5">
    <location>
        <begin position="70"/>
        <end position="92"/>
    </location>
</feature>
<proteinExistence type="predicted"/>
<feature type="transmembrane region" description="Helical" evidence="5">
    <location>
        <begin position="195"/>
        <end position="215"/>
    </location>
</feature>
<evidence type="ECO:0000256" key="4">
    <source>
        <dbReference type="ARBA" id="ARBA00023136"/>
    </source>
</evidence>
<reference evidence="6 7" key="1">
    <citation type="submission" date="2013-09" db="EMBL/GenBank/DDBJ databases">
        <authorList>
            <person name="Durkin A.S."/>
            <person name="Haft D.R."/>
            <person name="McCorrison J."/>
            <person name="Torralba M."/>
            <person name="Gillis M."/>
            <person name="Haft D.H."/>
            <person name="Methe B."/>
            <person name="Sutton G."/>
            <person name="Nelson K.E."/>
        </authorList>
    </citation>
    <scope>NUCLEOTIDE SEQUENCE [LARGE SCALE GENOMIC DNA]</scope>
    <source>
        <strain evidence="6 7">BV3C16-1</strain>
    </source>
</reference>
<evidence type="ECO:0000256" key="5">
    <source>
        <dbReference type="SAM" id="Phobius"/>
    </source>
</evidence>
<keyword evidence="7" id="KW-1185">Reference proteome</keyword>
<dbReference type="PANTHER" id="PTHR10361:SF28">
    <property type="entry name" value="P3 PROTEIN-RELATED"/>
    <property type="match status" value="1"/>
</dbReference>
<keyword evidence="4 5" id="KW-0472">Membrane</keyword>
<feature type="transmembrane region" description="Helical" evidence="5">
    <location>
        <begin position="98"/>
        <end position="120"/>
    </location>
</feature>